<feature type="domain" description="Glycosyl hydrolase family 13 catalytic" evidence="1">
    <location>
        <begin position="32"/>
        <end position="574"/>
    </location>
</feature>
<dbReference type="Gene3D" id="3.20.20.80">
    <property type="entry name" value="Glycosidases"/>
    <property type="match status" value="3"/>
</dbReference>
<name>A0ABS4D8K8_9CHLR</name>
<organism evidence="2 3">
    <name type="scientific">Candidatus Chloroploca mongolica</name>
    <dbReference type="NCBI Taxonomy" id="2528176"/>
    <lineage>
        <taxon>Bacteria</taxon>
        <taxon>Bacillati</taxon>
        <taxon>Chloroflexota</taxon>
        <taxon>Chloroflexia</taxon>
        <taxon>Chloroflexales</taxon>
        <taxon>Chloroflexineae</taxon>
        <taxon>Oscillochloridaceae</taxon>
        <taxon>Candidatus Chloroploca</taxon>
    </lineage>
</organism>
<evidence type="ECO:0000259" key="1">
    <source>
        <dbReference type="SMART" id="SM00642"/>
    </source>
</evidence>
<dbReference type="InterPro" id="IPR006047">
    <property type="entry name" value="GH13_cat_dom"/>
</dbReference>
<dbReference type="EMBL" id="SIJK02000012">
    <property type="protein sequence ID" value="MBP1465778.1"/>
    <property type="molecule type" value="Genomic_DNA"/>
</dbReference>
<protein>
    <submittedName>
        <fullName evidence="2">Malto-oligosyltrehalose synthase</fullName>
    </submittedName>
</protein>
<dbReference type="InterPro" id="IPR017853">
    <property type="entry name" value="GH"/>
</dbReference>
<comment type="caution">
    <text evidence="2">The sequence shown here is derived from an EMBL/GenBank/DDBJ whole genome shotgun (WGS) entry which is preliminary data.</text>
</comment>
<proteinExistence type="predicted"/>
<accession>A0ABS4D8K8</accession>
<dbReference type="PANTHER" id="PTHR10357">
    <property type="entry name" value="ALPHA-AMYLASE FAMILY MEMBER"/>
    <property type="match status" value="1"/>
</dbReference>
<dbReference type="SUPFAM" id="SSF51445">
    <property type="entry name" value="(Trans)glycosidases"/>
    <property type="match status" value="1"/>
</dbReference>
<sequence length="1023" mass="116098">MKTSLRPQDKEGIEQLLHQLPRHLPRATYRLQFHADFNLDQGAQLAGYLQRLGISDVYASPILTARAGSPHGYDITDHSQINPDLGGNEAFKRFSDTLLRHQLGLILDVVPNHMGIGDLRNTWWSDVLENGPSSIYAHYFDIDWDPVRPQLRAKVLLPILGAQYGDVLDAGELQLRYAGGAFFLAYYEHLFPLDPCSYADLLGYKLDALISELGGDHVDVVELQSILTALSYLPAHTEVAPEKVLERNREKEVIKRRLANLYEQSESVQVALEATLAFYNGTPGQPESFDRLEQLIAGQPYRLAFWRVATEEINYRRFFDINDLAAIRVELPEVLQATHQLVFRLLAEGRATGLRIDHPDGLWRPPAYFHQLQASYLEYWAAATLKADGLEAGEEAADSAIFDHVAAWITQTLAQSEHEGVAWPLYVVAEKILSAGEDLPADWAVAGTTGYDFLNEVNGIFVDQAARKQLDRLYTDVAGVQPRFANLVNSKKKEIMLVSLASEINTLSHMLDRLTERNRHYRDFTLNSLTFIIREVIACLPVYRTYISGLDTVTPWDERYVEAAVREAKRRNPRTAETIFNFLCDTLLLRNLDSFAEDARPEVIRFVMKFQQISGPVMAKGVEDTTFYVYNRLVSLNEVGGHPENYGHSVEYMHKHAGHRSTRWPSSMLGSSTHDTKRGEDVRARINVLSEIPQEWRQIVSRWTRLNLRKKKTRDDTTMPSRNDEYLLYQTLVGAWPFANGATPDPEVYRGEALEGFRERIVQYMEKATREAKVHTSWVNPGADYDTAVRRFVEGVLDPRRSGRFLDSLAIFAERVAFFGFFNSLAQTLIKLTAPGVPDIYQGCELWNLSLVDPDNRRPVDYALRERLLDEIVTRYEAGEQASFAQELFEQITDGRIKLYLTYTVLQLRRARPELFVEAGYLPLAAAGDRADHVVAFARQSDAGELLTVVPRLPLRLANGDRLPPTGERWGETRLIVPHAVDGTHYRDLFTGATLTIATHDDHTGFWMRDVLAQFPVALLEQI</sequence>
<dbReference type="Gene3D" id="3.30.1590.10">
    <property type="entry name" value="Maltooligosyl trehalose synthase, domain 2"/>
    <property type="match status" value="1"/>
</dbReference>
<keyword evidence="3" id="KW-1185">Reference proteome</keyword>
<dbReference type="InterPro" id="IPR012767">
    <property type="entry name" value="Trehalose_TreY"/>
</dbReference>
<dbReference type="SMART" id="SM00642">
    <property type="entry name" value="Aamy"/>
    <property type="match status" value="1"/>
</dbReference>
<evidence type="ECO:0000313" key="3">
    <source>
        <dbReference type="Proteomes" id="UP001193081"/>
    </source>
</evidence>
<dbReference type="Proteomes" id="UP001193081">
    <property type="component" value="Unassembled WGS sequence"/>
</dbReference>
<dbReference type="PANTHER" id="PTHR10357:SF216">
    <property type="entry name" value="MALTOOLIGOSYL TREHALOSE SYNTHASE-RELATED"/>
    <property type="match status" value="1"/>
</dbReference>
<dbReference type="CDD" id="cd11336">
    <property type="entry name" value="AmyAc_MTSase"/>
    <property type="match status" value="1"/>
</dbReference>
<dbReference type="RefSeq" id="WP_135477814.1">
    <property type="nucleotide sequence ID" value="NZ_SIJK02000012.1"/>
</dbReference>
<gene>
    <name evidence="2" type="primary">treY</name>
    <name evidence="2" type="ORF">EYB53_008680</name>
</gene>
<reference evidence="2 3" key="1">
    <citation type="submission" date="2021-03" db="EMBL/GenBank/DDBJ databases">
        <authorList>
            <person name="Grouzdev D.S."/>
        </authorList>
    </citation>
    <scope>NUCLEOTIDE SEQUENCE [LARGE SCALE GENOMIC DNA]</scope>
    <source>
        <strain evidence="2 3">M50-1</strain>
    </source>
</reference>
<dbReference type="NCBIfam" id="TIGR02401">
    <property type="entry name" value="trehalose_TreY"/>
    <property type="match status" value="1"/>
</dbReference>
<evidence type="ECO:0000313" key="2">
    <source>
        <dbReference type="EMBL" id="MBP1465778.1"/>
    </source>
</evidence>
<dbReference type="Pfam" id="PF00128">
    <property type="entry name" value="Alpha-amylase"/>
    <property type="match status" value="1"/>
</dbReference>